<dbReference type="EMBL" id="JBGBPQ010000026">
    <property type="protein sequence ID" value="KAL1499016.1"/>
    <property type="molecule type" value="Genomic_DNA"/>
</dbReference>
<reference evidence="2 3" key="1">
    <citation type="journal article" date="2024" name="Science">
        <title>Giant polyketide synthase enzymes in the biosynthesis of giant marine polyether toxins.</title>
        <authorList>
            <person name="Fallon T.R."/>
            <person name="Shende V.V."/>
            <person name="Wierzbicki I.H."/>
            <person name="Pendleton A.L."/>
            <person name="Watervoot N.F."/>
            <person name="Auber R.P."/>
            <person name="Gonzalez D.J."/>
            <person name="Wisecaver J.H."/>
            <person name="Moore B.S."/>
        </authorList>
    </citation>
    <scope>NUCLEOTIDE SEQUENCE [LARGE SCALE GENOMIC DNA]</scope>
    <source>
        <strain evidence="2 3">12B1</strain>
    </source>
</reference>
<dbReference type="SMART" id="SM00558">
    <property type="entry name" value="JmjC"/>
    <property type="match status" value="1"/>
</dbReference>
<dbReference type="Pfam" id="PF13621">
    <property type="entry name" value="Cupin_8"/>
    <property type="match status" value="1"/>
</dbReference>
<protein>
    <recommendedName>
        <fullName evidence="1">JmjC domain-containing protein</fullName>
    </recommendedName>
</protein>
<accession>A0AB34IJB2</accession>
<proteinExistence type="predicted"/>
<dbReference type="Proteomes" id="UP001515480">
    <property type="component" value="Unassembled WGS sequence"/>
</dbReference>
<dbReference type="InterPro" id="IPR003347">
    <property type="entry name" value="JmjC_dom"/>
</dbReference>
<dbReference type="SUPFAM" id="SSF51197">
    <property type="entry name" value="Clavaminate synthase-like"/>
    <property type="match status" value="1"/>
</dbReference>
<feature type="domain" description="JmjC" evidence="1">
    <location>
        <begin position="381"/>
        <end position="555"/>
    </location>
</feature>
<evidence type="ECO:0000313" key="3">
    <source>
        <dbReference type="Proteomes" id="UP001515480"/>
    </source>
</evidence>
<comment type="caution">
    <text evidence="2">The sequence shown here is derived from an EMBL/GenBank/DDBJ whole genome shotgun (WGS) entry which is preliminary data.</text>
</comment>
<dbReference type="PANTHER" id="PTHR12461">
    <property type="entry name" value="HYPOXIA-INDUCIBLE FACTOR 1 ALPHA INHIBITOR-RELATED"/>
    <property type="match status" value="1"/>
</dbReference>
<dbReference type="PANTHER" id="PTHR12461:SF105">
    <property type="entry name" value="HYPOXIA-INDUCIBLE FACTOR 1-ALPHA INHIBITOR"/>
    <property type="match status" value="1"/>
</dbReference>
<name>A0AB34IJB2_PRYPA</name>
<keyword evidence="3" id="KW-1185">Reference proteome</keyword>
<organism evidence="2 3">
    <name type="scientific">Prymnesium parvum</name>
    <name type="common">Toxic golden alga</name>
    <dbReference type="NCBI Taxonomy" id="97485"/>
    <lineage>
        <taxon>Eukaryota</taxon>
        <taxon>Haptista</taxon>
        <taxon>Haptophyta</taxon>
        <taxon>Prymnesiophyceae</taxon>
        <taxon>Prymnesiales</taxon>
        <taxon>Prymnesiaceae</taxon>
        <taxon>Prymnesium</taxon>
    </lineage>
</organism>
<dbReference type="InterPro" id="IPR041667">
    <property type="entry name" value="Cupin_8"/>
</dbReference>
<dbReference type="Gene3D" id="2.60.120.10">
    <property type="entry name" value="Jelly Rolls"/>
    <property type="match status" value="1"/>
</dbReference>
<evidence type="ECO:0000313" key="2">
    <source>
        <dbReference type="EMBL" id="KAL1499016.1"/>
    </source>
</evidence>
<evidence type="ECO:0000259" key="1">
    <source>
        <dbReference type="PROSITE" id="PS51184"/>
    </source>
</evidence>
<dbReference type="InterPro" id="IPR014710">
    <property type="entry name" value="RmlC-like_jellyroll"/>
</dbReference>
<sequence>MADVMEQLAARGANLALLAELEWPELNEALKSHGVLKLGHRLQVSKLLRQPGAVPLPAALAPAAAPPPLATAAKEAAEGALPDRTHEQAVPHDLSAAACEALLRELLAQYAQPAFVAELRQALASAGGGLKARIGEVVLRVQAPLLVKYGLPPSFEGVDVMKYSIHRRIAEGPAHVAERLQSLANEARKALFIAPIPDHRSTSAEQKLQGMLHEGSAGVTYAAMEAALRRAVDGRRLSHANERELHRLLQERVVEPLIFRSMLSMAEAGLPASSLLAGDRAEELSQVPVLSRLPSAASFMAEHVLPNRPCVLRGLLTAERWSPLGKLPDFAYLRARCAHRRVACKSLALDDRDGRPVFVSDPELKLPMVDFLDAVEQSEREGSRCPFYLGKVPLRAELPELLRDIEAEAADFPITQLQECFGALTPAGVFTYFGCDRNVTATHFDRLENLLVCICGTKRLWLYPPSHTQYLYPIPSLDASRSAAPPFQTYDSLSPTQRKEYPALAGARPLEVYLEAGDILYLPSCWWHCVEGSRERNMILNWWFELHPSKREHAI</sequence>
<gene>
    <name evidence="2" type="ORF">AB1Y20_013533</name>
</gene>
<dbReference type="PROSITE" id="PS51184">
    <property type="entry name" value="JMJC"/>
    <property type="match status" value="1"/>
</dbReference>
<dbReference type="AlphaFoldDB" id="A0AB34IJB2"/>